<feature type="domain" description="Dynein heavy chain ATP-binding dynein motor region" evidence="17">
    <location>
        <begin position="619"/>
        <end position="840"/>
    </location>
</feature>
<dbReference type="GO" id="GO:0051959">
    <property type="term" value="F:dynein light intermediate chain binding"/>
    <property type="evidence" value="ECO:0007669"/>
    <property type="project" value="InterPro"/>
</dbReference>
<feature type="coiled-coil region" evidence="13">
    <location>
        <begin position="479"/>
        <end position="537"/>
    </location>
</feature>
<keyword evidence="3" id="KW-0963">Cytoplasm</keyword>
<evidence type="ECO:0000256" key="7">
    <source>
        <dbReference type="ARBA" id="ARBA00023017"/>
    </source>
</evidence>
<dbReference type="Pfam" id="PF12780">
    <property type="entry name" value="AAA_8"/>
    <property type="match status" value="1"/>
</dbReference>
<dbReference type="EMBL" id="JAKMXF010000255">
    <property type="protein sequence ID" value="KAI6653728.1"/>
    <property type="molecule type" value="Genomic_DNA"/>
</dbReference>
<keyword evidence="12" id="KW-0966">Cell projection</keyword>
<dbReference type="Gene3D" id="6.10.140.1060">
    <property type="match status" value="1"/>
</dbReference>
<evidence type="ECO:0000256" key="1">
    <source>
        <dbReference type="ARBA" id="ARBA00004430"/>
    </source>
</evidence>
<dbReference type="FunFam" id="1.20.1270.280:FF:000037">
    <property type="entry name" value="Dynein, axonemal, heavy chain 7"/>
    <property type="match status" value="1"/>
</dbReference>
<keyword evidence="4" id="KW-0493">Microtubule</keyword>
<evidence type="ECO:0000256" key="11">
    <source>
        <dbReference type="ARBA" id="ARBA00023212"/>
    </source>
</evidence>
<evidence type="ECO:0000256" key="13">
    <source>
        <dbReference type="SAM" id="Coils"/>
    </source>
</evidence>
<feature type="domain" description="Dynein heavy chain coiled coil stalk" evidence="15">
    <location>
        <begin position="247"/>
        <end position="589"/>
    </location>
</feature>
<dbReference type="InterPro" id="IPR042219">
    <property type="entry name" value="AAA_lid_11_sf"/>
</dbReference>
<dbReference type="GO" id="GO:0045505">
    <property type="term" value="F:dynein intermediate chain binding"/>
    <property type="evidence" value="ECO:0007669"/>
    <property type="project" value="InterPro"/>
</dbReference>
<dbReference type="InterPro" id="IPR041658">
    <property type="entry name" value="AAA_lid_11"/>
</dbReference>
<keyword evidence="11" id="KW-0206">Cytoskeleton</keyword>
<dbReference type="GO" id="GO:0005930">
    <property type="term" value="C:axoneme"/>
    <property type="evidence" value="ECO:0007669"/>
    <property type="project" value="UniProtKB-SubCell"/>
</dbReference>
<dbReference type="FunFam" id="1.20.920.20:FF:000006">
    <property type="entry name" value="Dynein, axonemal, heavy chain 6"/>
    <property type="match status" value="1"/>
</dbReference>
<dbReference type="InterPro" id="IPR024317">
    <property type="entry name" value="Dynein_heavy_chain_D4_dom"/>
</dbReference>
<evidence type="ECO:0000256" key="9">
    <source>
        <dbReference type="ARBA" id="ARBA00023069"/>
    </source>
</evidence>
<feature type="domain" description="Dynein heavy chain AAA lid" evidence="18">
    <location>
        <begin position="1235"/>
        <end position="1374"/>
    </location>
</feature>
<dbReference type="Pfam" id="PF12777">
    <property type="entry name" value="MT"/>
    <property type="match status" value="1"/>
</dbReference>
<comment type="similarity">
    <text evidence="2">Belongs to the dynein heavy chain family.</text>
</comment>
<sequence>MVGVGGSGRQSASKLATFMADYEIFQIEISKTYSTVEWREDLKRLLLMAGAEGKRTVFLFSDSQIKDESFVEDINMILNTGDVPNLYPSDEKLEILEKMQIIARSMGKKLEGTQLALYNFFIERVRANLHVIVTMSPIGDSFRTRLRMFPALINCCTIDWFQAWPQDALEMVANKFLEEVDMDESMHSSCVYMCQYIHRRVIESSEKFYSILSRHNYVTPTSYLELILTFKKLLKKQREDIMKQKRRYEVGLEKLQFAASQVSVMQKELKELQPELIKTSADTDALMIKIEKDTVEAEAKKQVVAADEKVANEAAAESQAIKDECEGDLAEAIPALEAAIEALNTLKPNDITIVKSMKNPPIGVKLAMEAVCVLKNIKPERKPDGTGKMIENYWGPSLKLLGDFHFLDSLKTYDKDSIAPPLIKKIREKYTSNPEFVPELIKNASTAAEGLCKWVRAMETYDRVAKIVAPKKASLKIAEAKLSVQMVKLNEKRAELKEILDKLAALNSEFDASKKKKGELEDNIEICSEKLMRAEKLIAGLGGEKTRWSEAARILGERYVNCTGDVLLASGVVAYLGAFTVDFRSECIKDCSIACKSKNIPTSDNFSLTNTLGNQVKIRAWKIAGLPADSFSIDSAIVIENSRRWPLIIDPQGQANKWIKNMERENRLAVVKLTDPNYARTLENSIQFGTPVLIENIGEELDPLLEPVLQKQTFKQGGVDYIKFGDSVIEYSADFRLYMTTRLRNPHYLPEVAVKVALLNFMITPLGLQDQLLGIVAAEEKPELEEKKNELILEGAANKKQLKEIEDKILEVLSSSQGNILEDESAIQVLSSSKVLAEEISAKQEIANLTEKEIDDTRNGYTPVSVHSAILFFCISDFANIDPMYQYSLGWFINLFLNAINNSDKSSVLAERIKNLNDYFTDNIYKNVCRSLFEKDKLLFSFVLCVNMQKNKGLIDDSVWRFLLTGGVALDNPHPNPCPKWLGDKSWAEIVRASSLPELSGWFQTIGKNEKLWKKIYDASKPHSERLPLNYDVKLSELYKLVVLRCLRPDKIIPAIQDYIVSNMGRTFIEPPTFDLGASYRDSYCCAPLIFVLSPGADPMAGLLKFAQDKGMGGGRCQSISLGQGQGPIATKMIERAKKEGTWVVLQNCHLATSWMPRLEKICEEEITPDTTHKEFRVWLTSYPSDKFPVSILQNGVKMTNEPPKGLRANLLRSYLNDPISDQKFFTNCNKPEMFQKLLFGLCFFHALVQERRKFGALGWNIPYEFNESDLRISIQQLQMFLNEYEETPLDALTYLTGQCNHGGRVTDDRDRRLILSLLSIVYCKEMRDNDKHNFSPSGVYHTPPFGEYQDYVEYIRSLPLIPHPEVYGFHENADITKDQKETLQLFDSILLTLPRQTGGTGKSPQEVIDELAADILSKLPPNFDLEYVMEKYPVIYEESMNTVLRQELIRFNKLTSVVRSTLQNLQKALKGMVVMSSDLENVFDSVMIGKVPSVWAAKSYPSLKPLGSYVNDLLARLKFLQDWIDMGSPIVFWISGFYFTQSFLTGVSQNYARKCKIPIDHLGFEFEVMPSKHTMPKRPTNGAYVYGLFLEGARWDPKKNAISESSPKILYDPLPILWLKPGKKSEFEVRQVYECPVYKTSARRGTLSTTGHSTNYVLSIELLSDKHEKHWINRGVAMLCQLDD</sequence>
<keyword evidence="7" id="KW-0243">Dynein</keyword>
<dbReference type="Gene3D" id="1.20.920.20">
    <property type="match status" value="1"/>
</dbReference>
<evidence type="ECO:0000259" key="14">
    <source>
        <dbReference type="Pfam" id="PF03028"/>
    </source>
</evidence>
<feature type="domain" description="Dynein heavy chain C-terminal" evidence="19">
    <location>
        <begin position="1380"/>
        <end position="1681"/>
    </location>
</feature>
<evidence type="ECO:0000256" key="8">
    <source>
        <dbReference type="ARBA" id="ARBA00023054"/>
    </source>
</evidence>
<dbReference type="InterPro" id="IPR035706">
    <property type="entry name" value="AAA_9"/>
</dbReference>
<dbReference type="GO" id="GO:0008569">
    <property type="term" value="F:minus-end-directed microtubule motor activity"/>
    <property type="evidence" value="ECO:0007669"/>
    <property type="project" value="InterPro"/>
</dbReference>
<dbReference type="GO" id="GO:0007018">
    <property type="term" value="P:microtubule-based movement"/>
    <property type="evidence" value="ECO:0007669"/>
    <property type="project" value="InterPro"/>
</dbReference>
<evidence type="ECO:0000256" key="6">
    <source>
        <dbReference type="ARBA" id="ARBA00022840"/>
    </source>
</evidence>
<evidence type="ECO:0000256" key="2">
    <source>
        <dbReference type="ARBA" id="ARBA00008887"/>
    </source>
</evidence>
<dbReference type="PANTHER" id="PTHR22878:SF71">
    <property type="entry name" value="DYNEIN, AXONEMAL, HEAVY CHAIN 3"/>
    <property type="match status" value="1"/>
</dbReference>
<dbReference type="SUPFAM" id="SSF52540">
    <property type="entry name" value="P-loop containing nucleoside triphosphate hydrolases"/>
    <property type="match status" value="1"/>
</dbReference>
<keyword evidence="10" id="KW-0505">Motor protein</keyword>
<keyword evidence="8 13" id="KW-0175">Coiled coil</keyword>
<keyword evidence="5" id="KW-0547">Nucleotide-binding</keyword>
<keyword evidence="6" id="KW-0067">ATP-binding</keyword>
<reference evidence="20 21" key="1">
    <citation type="journal article" date="2023" name="BMC Biol.">
        <title>The compact genome of the sponge Oopsacas minuta (Hexactinellida) is lacking key metazoan core genes.</title>
        <authorList>
            <person name="Santini S."/>
            <person name="Schenkelaars Q."/>
            <person name="Jourda C."/>
            <person name="Duchesne M."/>
            <person name="Belahbib H."/>
            <person name="Rocher C."/>
            <person name="Selva M."/>
            <person name="Riesgo A."/>
            <person name="Vervoort M."/>
            <person name="Leys S.P."/>
            <person name="Kodjabachian L."/>
            <person name="Le Bivic A."/>
            <person name="Borchiellini C."/>
            <person name="Claverie J.M."/>
            <person name="Renard E."/>
        </authorList>
    </citation>
    <scope>NUCLEOTIDE SEQUENCE [LARGE SCALE GENOMIC DNA]</scope>
    <source>
        <strain evidence="20">SPO-2</strain>
    </source>
</reference>
<dbReference type="InterPro" id="IPR041228">
    <property type="entry name" value="Dynein_C"/>
</dbReference>
<dbReference type="InterPro" id="IPR004273">
    <property type="entry name" value="Dynein_heavy_D6_P-loop"/>
</dbReference>
<dbReference type="Gene3D" id="1.10.8.1220">
    <property type="match status" value="1"/>
</dbReference>
<dbReference type="Pfam" id="PF12781">
    <property type="entry name" value="AAA_9"/>
    <property type="match status" value="1"/>
</dbReference>
<organism evidence="20 21">
    <name type="scientific">Oopsacas minuta</name>
    <dbReference type="NCBI Taxonomy" id="111878"/>
    <lineage>
        <taxon>Eukaryota</taxon>
        <taxon>Metazoa</taxon>
        <taxon>Porifera</taxon>
        <taxon>Hexactinellida</taxon>
        <taxon>Hexasterophora</taxon>
        <taxon>Lyssacinosida</taxon>
        <taxon>Leucopsacidae</taxon>
        <taxon>Oopsacas</taxon>
    </lineage>
</organism>
<feature type="domain" description="Dynein heavy chain region D6 P-loop" evidence="14">
    <location>
        <begin position="1085"/>
        <end position="1200"/>
    </location>
</feature>
<dbReference type="GO" id="GO:0005874">
    <property type="term" value="C:microtubule"/>
    <property type="evidence" value="ECO:0007669"/>
    <property type="project" value="UniProtKB-KW"/>
</dbReference>
<evidence type="ECO:0000313" key="21">
    <source>
        <dbReference type="Proteomes" id="UP001165289"/>
    </source>
</evidence>
<dbReference type="PANTHER" id="PTHR22878">
    <property type="entry name" value="DYNEIN HEAVY CHAIN 6, AXONEMAL-LIKE-RELATED"/>
    <property type="match status" value="1"/>
</dbReference>
<dbReference type="GO" id="GO:0005524">
    <property type="term" value="F:ATP binding"/>
    <property type="evidence" value="ECO:0007669"/>
    <property type="project" value="UniProtKB-KW"/>
</dbReference>
<proteinExistence type="inferred from homology"/>
<dbReference type="InterPro" id="IPR043160">
    <property type="entry name" value="Dynein_C_barrel"/>
</dbReference>
<dbReference type="FunFam" id="3.40.50.300:FF:000362">
    <property type="entry name" value="Dynein, axonemal, heavy chain 6"/>
    <property type="match status" value="1"/>
</dbReference>
<evidence type="ECO:0000256" key="12">
    <source>
        <dbReference type="ARBA" id="ARBA00023273"/>
    </source>
</evidence>
<dbReference type="Gene3D" id="3.10.490.20">
    <property type="match status" value="1"/>
</dbReference>
<dbReference type="FunFam" id="1.10.8.1220:FF:000001">
    <property type="entry name" value="Dynein axonemal heavy chain 5"/>
    <property type="match status" value="1"/>
</dbReference>
<dbReference type="InterPro" id="IPR024743">
    <property type="entry name" value="Dynein_HC_stalk"/>
</dbReference>
<evidence type="ECO:0000256" key="4">
    <source>
        <dbReference type="ARBA" id="ARBA00022701"/>
    </source>
</evidence>
<evidence type="ECO:0000313" key="20">
    <source>
        <dbReference type="EMBL" id="KAI6653728.1"/>
    </source>
</evidence>
<keyword evidence="9" id="KW-0969">Cilium</keyword>
<dbReference type="FunFam" id="3.40.50.300:FF:000223">
    <property type="entry name" value="Dynein heavy chain 3, axonemal"/>
    <property type="match status" value="1"/>
</dbReference>
<comment type="subcellular location">
    <subcellularLocation>
        <location evidence="1">Cytoplasm</location>
        <location evidence="1">Cytoskeleton</location>
        <location evidence="1">Cilium axoneme</location>
    </subcellularLocation>
</comment>
<keyword evidence="21" id="KW-1185">Reference proteome</keyword>
<evidence type="ECO:0000259" key="19">
    <source>
        <dbReference type="Pfam" id="PF18199"/>
    </source>
</evidence>
<protein>
    <submittedName>
        <fullName evidence="20">Dynein heavy chain 3, axonemal</fullName>
    </submittedName>
</protein>
<dbReference type="GO" id="GO:0030286">
    <property type="term" value="C:dynein complex"/>
    <property type="evidence" value="ECO:0007669"/>
    <property type="project" value="UniProtKB-KW"/>
</dbReference>
<dbReference type="InterPro" id="IPR026983">
    <property type="entry name" value="DHC"/>
</dbReference>
<dbReference type="InterPro" id="IPR027417">
    <property type="entry name" value="P-loop_NTPase"/>
</dbReference>
<dbReference type="Pfam" id="PF18199">
    <property type="entry name" value="Dynein_C"/>
    <property type="match status" value="1"/>
</dbReference>
<evidence type="ECO:0000259" key="16">
    <source>
        <dbReference type="Pfam" id="PF12780"/>
    </source>
</evidence>
<dbReference type="FunFam" id="1.10.8.720:FF:000001">
    <property type="entry name" value="dynein heavy chain 7, axonemal"/>
    <property type="match status" value="1"/>
</dbReference>
<dbReference type="FunFam" id="3.10.490.20:FF:000001">
    <property type="entry name" value="dynein heavy chain 7, axonemal"/>
    <property type="match status" value="1"/>
</dbReference>
<comment type="caution">
    <text evidence="20">The sequence shown here is derived from an EMBL/GenBank/DDBJ whole genome shotgun (WGS) entry which is preliminary data.</text>
</comment>
<gene>
    <name evidence="20" type="ORF">LOD99_3232</name>
</gene>
<evidence type="ECO:0000256" key="10">
    <source>
        <dbReference type="ARBA" id="ARBA00023175"/>
    </source>
</evidence>
<dbReference type="Gene3D" id="1.20.1270.280">
    <property type="match status" value="1"/>
</dbReference>
<evidence type="ECO:0000259" key="18">
    <source>
        <dbReference type="Pfam" id="PF18198"/>
    </source>
</evidence>
<dbReference type="FunFam" id="3.40.50.300:FF:002141">
    <property type="entry name" value="Dynein heavy chain"/>
    <property type="match status" value="1"/>
</dbReference>
<dbReference type="Proteomes" id="UP001165289">
    <property type="component" value="Unassembled WGS sequence"/>
</dbReference>
<evidence type="ECO:0000259" key="17">
    <source>
        <dbReference type="Pfam" id="PF12781"/>
    </source>
</evidence>
<dbReference type="Pfam" id="PF03028">
    <property type="entry name" value="Dynein_heavy"/>
    <property type="match status" value="1"/>
</dbReference>
<name>A0AAV7JXM3_9METZ</name>
<dbReference type="Pfam" id="PF18198">
    <property type="entry name" value="AAA_lid_11"/>
    <property type="match status" value="1"/>
</dbReference>
<evidence type="ECO:0000259" key="15">
    <source>
        <dbReference type="Pfam" id="PF12777"/>
    </source>
</evidence>
<feature type="domain" description="Dynein heavy chain AAA module D4" evidence="16">
    <location>
        <begin position="1"/>
        <end position="233"/>
    </location>
</feature>
<evidence type="ECO:0000256" key="3">
    <source>
        <dbReference type="ARBA" id="ARBA00022490"/>
    </source>
</evidence>
<accession>A0AAV7JXM3</accession>
<dbReference type="Gene3D" id="1.10.8.720">
    <property type="entry name" value="Region D6 of dynein motor"/>
    <property type="match status" value="1"/>
</dbReference>
<dbReference type="Gene3D" id="3.40.50.300">
    <property type="entry name" value="P-loop containing nucleotide triphosphate hydrolases"/>
    <property type="match status" value="3"/>
</dbReference>
<evidence type="ECO:0000256" key="5">
    <source>
        <dbReference type="ARBA" id="ARBA00022741"/>
    </source>
</evidence>
<dbReference type="FunFam" id="1.20.1270.280:FF:000038">
    <property type="entry name" value="AT13908p"/>
    <property type="match status" value="1"/>
</dbReference>